<dbReference type="OrthoDB" id="9804157at2"/>
<dbReference type="InterPro" id="IPR002871">
    <property type="entry name" value="NIF_FeS_clus_asmbl_NifU_N"/>
</dbReference>
<dbReference type="RefSeq" id="WP_012616241.1">
    <property type="nucleotide sequence ID" value="NC_011831.1"/>
</dbReference>
<sequence>MDDIYREQILEHARHPRNYGHLPAPTVIREERNPLCGDQIRLELAIVDDVIADVRFTGRGCAISQASASLLTEAIKGKPVAEAKQFSKDDLLEIIGIPLAHNPTRLKCALLSLKALKAGLYGVGQEDEDI</sequence>
<dbReference type="HOGENOM" id="CLU_079283_4_0_0"/>
<dbReference type="Gene3D" id="3.90.1010.10">
    <property type="match status" value="1"/>
</dbReference>
<feature type="domain" description="NIF system FeS cluster assembly NifU N-terminal" evidence="1">
    <location>
        <begin position="5"/>
        <end position="120"/>
    </location>
</feature>
<evidence type="ECO:0000313" key="3">
    <source>
        <dbReference type="Proteomes" id="UP000002508"/>
    </source>
</evidence>
<protein>
    <submittedName>
        <fullName evidence="2">SUF system FeS assembly protein, NifU family</fullName>
    </submittedName>
</protein>
<gene>
    <name evidence="2" type="ordered locus">Cagg_0957</name>
</gene>
<dbReference type="eggNOG" id="COG0822">
    <property type="taxonomic scope" value="Bacteria"/>
</dbReference>
<dbReference type="AlphaFoldDB" id="B8G6D8"/>
<dbReference type="PANTHER" id="PTHR10093">
    <property type="entry name" value="IRON-SULFUR CLUSTER ASSEMBLY ENZYME NIFU HOMOLOG"/>
    <property type="match status" value="1"/>
</dbReference>
<dbReference type="SUPFAM" id="SSF82649">
    <property type="entry name" value="SufE/NifU"/>
    <property type="match status" value="1"/>
</dbReference>
<accession>B8G6D8</accession>
<dbReference type="KEGG" id="cag:Cagg_0957"/>
<dbReference type="GO" id="GO:0005506">
    <property type="term" value="F:iron ion binding"/>
    <property type="evidence" value="ECO:0007669"/>
    <property type="project" value="InterPro"/>
</dbReference>
<dbReference type="CDD" id="cd06664">
    <property type="entry name" value="IscU_like"/>
    <property type="match status" value="1"/>
</dbReference>
<organism evidence="2 3">
    <name type="scientific">Chloroflexus aggregans (strain MD-66 / DSM 9485)</name>
    <dbReference type="NCBI Taxonomy" id="326427"/>
    <lineage>
        <taxon>Bacteria</taxon>
        <taxon>Bacillati</taxon>
        <taxon>Chloroflexota</taxon>
        <taxon>Chloroflexia</taxon>
        <taxon>Chloroflexales</taxon>
        <taxon>Chloroflexineae</taxon>
        <taxon>Chloroflexaceae</taxon>
        <taxon>Chloroflexus</taxon>
    </lineage>
</organism>
<dbReference type="STRING" id="326427.Cagg_0957"/>
<dbReference type="GO" id="GO:0051536">
    <property type="term" value="F:iron-sulfur cluster binding"/>
    <property type="evidence" value="ECO:0007669"/>
    <property type="project" value="InterPro"/>
</dbReference>
<evidence type="ECO:0000259" key="1">
    <source>
        <dbReference type="Pfam" id="PF01592"/>
    </source>
</evidence>
<reference evidence="2" key="1">
    <citation type="submission" date="2008-12" db="EMBL/GenBank/DDBJ databases">
        <title>Complete sequence of Chloroflexus aggregans DSM 9485.</title>
        <authorList>
            <consortium name="US DOE Joint Genome Institute"/>
            <person name="Lucas S."/>
            <person name="Copeland A."/>
            <person name="Lapidus A."/>
            <person name="Glavina del Rio T."/>
            <person name="Dalin E."/>
            <person name="Tice H."/>
            <person name="Pitluck S."/>
            <person name="Foster B."/>
            <person name="Larimer F."/>
            <person name="Land M."/>
            <person name="Hauser L."/>
            <person name="Kyrpides N."/>
            <person name="Mikhailova N."/>
            <person name="Bryant D."/>
            <person name="Richardson P."/>
        </authorList>
    </citation>
    <scope>NUCLEOTIDE SEQUENCE</scope>
    <source>
        <strain evidence="2">DSM 9485</strain>
    </source>
</reference>
<dbReference type="GO" id="GO:0016226">
    <property type="term" value="P:iron-sulfur cluster assembly"/>
    <property type="evidence" value="ECO:0007669"/>
    <property type="project" value="InterPro"/>
</dbReference>
<dbReference type="Proteomes" id="UP000002508">
    <property type="component" value="Chromosome"/>
</dbReference>
<name>B8G6D8_CHLAD</name>
<keyword evidence="3" id="KW-1185">Reference proteome</keyword>
<dbReference type="NCBIfam" id="TIGR01994">
    <property type="entry name" value="SUF_scaf_2"/>
    <property type="match status" value="1"/>
</dbReference>
<dbReference type="Pfam" id="PF01592">
    <property type="entry name" value="NifU_N"/>
    <property type="match status" value="1"/>
</dbReference>
<evidence type="ECO:0000313" key="2">
    <source>
        <dbReference type="EMBL" id="ACL23875.1"/>
    </source>
</evidence>
<dbReference type="EMBL" id="CP001337">
    <property type="protein sequence ID" value="ACL23875.1"/>
    <property type="molecule type" value="Genomic_DNA"/>
</dbReference>
<proteinExistence type="predicted"/>